<dbReference type="RefSeq" id="WP_027289181.1">
    <property type="nucleotide sequence ID" value="NZ_NRRE01000026.1"/>
</dbReference>
<dbReference type="InterPro" id="IPR036761">
    <property type="entry name" value="TTHA0802/YceI-like_sf"/>
</dbReference>
<dbReference type="PANTHER" id="PTHR34406">
    <property type="entry name" value="PROTEIN YCEI"/>
    <property type="match status" value="1"/>
</dbReference>
<keyword evidence="1" id="KW-0732">Signal</keyword>
<dbReference type="SUPFAM" id="SSF101874">
    <property type="entry name" value="YceI-like"/>
    <property type="match status" value="1"/>
</dbReference>
<sequence>MTFRRFAAVLAIAAVAGLVALQPAKAEPRQYQVDPEHFAIVFMVHHLGLADTVGMFREASGSFTYDAEAQTLSDVEITVQTDSVFTNHEARDNHLRGTDFLNVQEYPTMTFTADEAEVTGENSGKIHGELTLLGETHPLTLDVTYEGGRTYPFGDGHYAIGISARGTVQRSEYGMTYAVDNGLVGDEIELIIEFEGIRQPKEE</sequence>
<evidence type="ECO:0000313" key="4">
    <source>
        <dbReference type="Proteomes" id="UP000778970"/>
    </source>
</evidence>
<feature type="domain" description="Lipid/polyisoprenoid-binding YceI-like" evidence="2">
    <location>
        <begin position="30"/>
        <end position="197"/>
    </location>
</feature>
<protein>
    <submittedName>
        <fullName evidence="3">YceI family protein</fullName>
    </submittedName>
</protein>
<feature type="chain" id="PRO_5037749039" evidence="1">
    <location>
        <begin position="27"/>
        <end position="203"/>
    </location>
</feature>
<accession>A0A934V0L2</accession>
<feature type="signal peptide" evidence="1">
    <location>
        <begin position="1"/>
        <end position="26"/>
    </location>
</feature>
<evidence type="ECO:0000256" key="1">
    <source>
        <dbReference type="SAM" id="SignalP"/>
    </source>
</evidence>
<organism evidence="3 4">
    <name type="scientific">Rhodovibrio salinarum</name>
    <dbReference type="NCBI Taxonomy" id="1087"/>
    <lineage>
        <taxon>Bacteria</taxon>
        <taxon>Pseudomonadati</taxon>
        <taxon>Pseudomonadota</taxon>
        <taxon>Alphaproteobacteria</taxon>
        <taxon>Rhodospirillales</taxon>
        <taxon>Rhodovibrionaceae</taxon>
        <taxon>Rhodovibrio</taxon>
    </lineage>
</organism>
<dbReference type="AlphaFoldDB" id="A0A934V0L2"/>
<evidence type="ECO:0000313" key="3">
    <source>
        <dbReference type="EMBL" id="MBK1697570.1"/>
    </source>
</evidence>
<dbReference type="EMBL" id="NRRE01000026">
    <property type="protein sequence ID" value="MBK1697570.1"/>
    <property type="molecule type" value="Genomic_DNA"/>
</dbReference>
<keyword evidence="4" id="KW-1185">Reference proteome</keyword>
<evidence type="ECO:0000259" key="2">
    <source>
        <dbReference type="SMART" id="SM00867"/>
    </source>
</evidence>
<dbReference type="Gene3D" id="2.40.128.110">
    <property type="entry name" value="Lipid/polyisoprenoid-binding, YceI-like"/>
    <property type="match status" value="1"/>
</dbReference>
<reference evidence="3" key="2">
    <citation type="journal article" date="2020" name="Microorganisms">
        <title>Osmotic Adaptation and Compatible Solute Biosynthesis of Phototrophic Bacteria as Revealed from Genome Analyses.</title>
        <authorList>
            <person name="Imhoff J.F."/>
            <person name="Rahn T."/>
            <person name="Kunzel S."/>
            <person name="Keller A."/>
            <person name="Neulinger S.C."/>
        </authorList>
    </citation>
    <scope>NUCLEOTIDE SEQUENCE</scope>
    <source>
        <strain evidence="3">DSM 9154</strain>
    </source>
</reference>
<dbReference type="Pfam" id="PF04264">
    <property type="entry name" value="YceI"/>
    <property type="match status" value="1"/>
</dbReference>
<dbReference type="Proteomes" id="UP000778970">
    <property type="component" value="Unassembled WGS sequence"/>
</dbReference>
<dbReference type="InterPro" id="IPR007372">
    <property type="entry name" value="Lipid/polyisoprenoid-bd_YceI"/>
</dbReference>
<name>A0A934V0L2_9PROT</name>
<comment type="caution">
    <text evidence="3">The sequence shown here is derived from an EMBL/GenBank/DDBJ whole genome shotgun (WGS) entry which is preliminary data.</text>
</comment>
<reference evidence="3" key="1">
    <citation type="submission" date="2017-08" db="EMBL/GenBank/DDBJ databases">
        <authorList>
            <person name="Imhoff J.F."/>
            <person name="Rahn T."/>
            <person name="Kuenzel S."/>
            <person name="Neulinger S.C."/>
        </authorList>
    </citation>
    <scope>NUCLEOTIDE SEQUENCE</scope>
    <source>
        <strain evidence="3">DSM 9154</strain>
    </source>
</reference>
<gene>
    <name evidence="3" type="ORF">CKO21_09970</name>
</gene>
<dbReference type="PANTHER" id="PTHR34406:SF1">
    <property type="entry name" value="PROTEIN YCEI"/>
    <property type="match status" value="1"/>
</dbReference>
<proteinExistence type="predicted"/>
<dbReference type="SMART" id="SM00867">
    <property type="entry name" value="YceI"/>
    <property type="match status" value="1"/>
</dbReference>